<evidence type="ECO:0000313" key="2">
    <source>
        <dbReference type="Proteomes" id="UP000314011"/>
    </source>
</evidence>
<name>A0A5C5GC69_9RHOB</name>
<accession>A0A5C5GC69</accession>
<keyword evidence="2" id="KW-1185">Reference proteome</keyword>
<evidence type="ECO:0000313" key="1">
    <source>
        <dbReference type="EMBL" id="TNY32110.1"/>
    </source>
</evidence>
<organism evidence="1 2">
    <name type="scientific">Pelagovum pacificum</name>
    <dbReference type="NCBI Taxonomy" id="2588711"/>
    <lineage>
        <taxon>Bacteria</taxon>
        <taxon>Pseudomonadati</taxon>
        <taxon>Pseudomonadota</taxon>
        <taxon>Alphaproteobacteria</taxon>
        <taxon>Rhodobacterales</taxon>
        <taxon>Paracoccaceae</taxon>
        <taxon>Pelagovum</taxon>
    </lineage>
</organism>
<protein>
    <submittedName>
        <fullName evidence="1">Uncharacterized protein</fullName>
    </submittedName>
</protein>
<dbReference type="AlphaFoldDB" id="A0A5C5GC69"/>
<comment type="caution">
    <text evidence="1">The sequence shown here is derived from an EMBL/GenBank/DDBJ whole genome shotgun (WGS) entry which is preliminary data.</text>
</comment>
<gene>
    <name evidence="1" type="ORF">FHY64_02080</name>
</gene>
<dbReference type="Proteomes" id="UP000314011">
    <property type="component" value="Unassembled WGS sequence"/>
</dbReference>
<sequence>MNWQDITRNPDPVVEELRQHFPATDPDEVLKTDKERAVEKLARANDLTRREAQVELDDLMFATDLRRYRRKA</sequence>
<proteinExistence type="predicted"/>
<dbReference type="RefSeq" id="WP_140192789.1">
    <property type="nucleotide sequence ID" value="NZ_CP065915.1"/>
</dbReference>
<dbReference type="EMBL" id="VFFF01000001">
    <property type="protein sequence ID" value="TNY32110.1"/>
    <property type="molecule type" value="Genomic_DNA"/>
</dbReference>
<reference evidence="1 2" key="1">
    <citation type="submission" date="2019-06" db="EMBL/GenBank/DDBJ databases">
        <title>Genome of new Rhodobacteraceae sp. SM1903.</title>
        <authorList>
            <person name="Ren X."/>
        </authorList>
    </citation>
    <scope>NUCLEOTIDE SEQUENCE [LARGE SCALE GENOMIC DNA]</scope>
    <source>
        <strain evidence="1 2">SM1903</strain>
    </source>
</reference>